<evidence type="ECO:0000256" key="7">
    <source>
        <dbReference type="ARBA" id="ARBA00022763"/>
    </source>
</evidence>
<proteinExistence type="evidence at transcript level"/>
<evidence type="ECO:0000256" key="1">
    <source>
        <dbReference type="ARBA" id="ARBA00004123"/>
    </source>
</evidence>
<keyword evidence="5" id="KW-0645">Protease</keyword>
<dbReference type="EMBL" id="LR790678">
    <property type="protein sequence ID" value="CAB3266540.1"/>
    <property type="molecule type" value="mRNA"/>
</dbReference>
<dbReference type="InterPro" id="IPR055220">
    <property type="entry name" value="SPRTN_ZBD"/>
</dbReference>
<dbReference type="Pfam" id="PF22934">
    <property type="entry name" value="SPRTN_ZBD"/>
    <property type="match status" value="1"/>
</dbReference>
<sequence length="571" mass="64031">MGHDDDYALALSLSMQLNDGQRPSPHIPKAASQNRSIVDPELELLDPNPNIHQLFIDFNRTFFWGKLDMVEVKWSPRMTLCAGVCSYQGRGGLCSIRLSKPLLMLRTRKDLVETLLHEMIHAYLFVTDNNTDHDGHGPQFCSHMKRINDRTGTNITIYHSFHDEVDEMRKHWWRCTGTCRSRPPYFGFVKRAMNRKPSPKDFWWSTHQASCSGHFEKVKEPENYGKKKVKTKKVETAVSSQASTSSESMLKFLTQKNNDREVASVQLNGGKDANSETLNGKRVPIKKDKDSKFPLANSTQVTNYRGIPLSSKIFDKFRKGRQDPISLISKTQAQKSKGPLAGVCQNARLTGEKSVNHGAPAFGKFGVITKFLTRKEQRGRILFSSDEDDKIKAHGKSNVSTPKRLQNQDRMETTRIGVKRKSEDSNNDCATQNKRKPVVSMLNNCEEASSSKRDEAHTSSAIKPRANQKVGTKTTSLPRFNTKSKLSSKAEYSLLICDSDDSDTSSGEDDLTLLESISPKVPNKRPELGGGISNLQKTCTCPICNKPMPIETINSHIDLCLNQGALDEIVL</sequence>
<feature type="compositionally biased region" description="Polar residues" evidence="17">
    <location>
        <begin position="469"/>
        <end position="478"/>
    </location>
</feature>
<keyword evidence="10" id="KW-0862">Zinc</keyword>
<dbReference type="GO" id="GO:0005694">
    <property type="term" value="C:chromosome"/>
    <property type="evidence" value="ECO:0007669"/>
    <property type="project" value="UniProtKB-SubCell"/>
</dbReference>
<evidence type="ECO:0000256" key="6">
    <source>
        <dbReference type="ARBA" id="ARBA00022723"/>
    </source>
</evidence>
<evidence type="ECO:0000256" key="12">
    <source>
        <dbReference type="ARBA" id="ARBA00023204"/>
    </source>
</evidence>
<dbReference type="InterPro" id="IPR044245">
    <property type="entry name" value="Spartan"/>
</dbReference>
<feature type="compositionally biased region" description="Acidic residues" evidence="17">
    <location>
        <begin position="500"/>
        <end position="512"/>
    </location>
</feature>
<keyword evidence="6" id="KW-0479">Metal-binding</keyword>
<dbReference type="AlphaFoldDB" id="A0A6F9DU50"/>
<dbReference type="PANTHER" id="PTHR21220:SF0">
    <property type="entry name" value="DNA-DEPENDENT METALLOPROTEASE SPRTN"/>
    <property type="match status" value="1"/>
</dbReference>
<evidence type="ECO:0000256" key="10">
    <source>
        <dbReference type="ARBA" id="ARBA00022833"/>
    </source>
</evidence>
<evidence type="ECO:0000256" key="13">
    <source>
        <dbReference type="ARBA" id="ARBA00023242"/>
    </source>
</evidence>
<name>A0A6F9DU50_9ASCI</name>
<keyword evidence="11" id="KW-0482">Metalloprotease</keyword>
<dbReference type="GO" id="GO:0004222">
    <property type="term" value="F:metalloendopeptidase activity"/>
    <property type="evidence" value="ECO:0007669"/>
    <property type="project" value="InterPro"/>
</dbReference>
<dbReference type="PROSITE" id="PS51908">
    <property type="entry name" value="ZF_UBZ4"/>
    <property type="match status" value="1"/>
</dbReference>
<evidence type="ECO:0000259" key="18">
    <source>
        <dbReference type="PROSITE" id="PS51908"/>
    </source>
</evidence>
<protein>
    <recommendedName>
        <fullName evidence="14">DNA-dependent metalloprotease SPRTN</fullName>
    </recommendedName>
    <alternativeName>
        <fullName evidence="15">Protein with SprT-like domain at the N terminus</fullName>
    </alternativeName>
</protein>
<dbReference type="SMART" id="SM00734">
    <property type="entry name" value="ZnF_Rad18"/>
    <property type="match status" value="1"/>
</dbReference>
<dbReference type="GO" id="GO:0003697">
    <property type="term" value="F:single-stranded DNA binding"/>
    <property type="evidence" value="ECO:0007669"/>
    <property type="project" value="InterPro"/>
</dbReference>
<dbReference type="GO" id="GO:0006281">
    <property type="term" value="P:DNA repair"/>
    <property type="evidence" value="ECO:0007669"/>
    <property type="project" value="UniProtKB-KW"/>
</dbReference>
<gene>
    <name evidence="19" type="primary">Sprtn</name>
</gene>
<evidence type="ECO:0000256" key="16">
    <source>
        <dbReference type="PROSITE-ProRule" id="PRU01256"/>
    </source>
</evidence>
<keyword evidence="8 16" id="KW-0863">Zinc-finger</keyword>
<comment type="subcellular location">
    <subcellularLocation>
        <location evidence="2">Chromosome</location>
    </subcellularLocation>
    <subcellularLocation>
        <location evidence="1">Nucleus</location>
    </subcellularLocation>
</comment>
<keyword evidence="13" id="KW-0539">Nucleus</keyword>
<evidence type="ECO:0000256" key="11">
    <source>
        <dbReference type="ARBA" id="ARBA00023049"/>
    </source>
</evidence>
<keyword evidence="7 16" id="KW-0227">DNA damage</keyword>
<evidence type="ECO:0000313" key="19">
    <source>
        <dbReference type="EMBL" id="CAB3266540.1"/>
    </source>
</evidence>
<dbReference type="GO" id="GO:0006508">
    <property type="term" value="P:proteolysis"/>
    <property type="evidence" value="ECO:0007669"/>
    <property type="project" value="UniProtKB-KW"/>
</dbReference>
<feature type="region of interest" description="Disordered" evidence="17">
    <location>
        <begin position="500"/>
        <end position="529"/>
    </location>
</feature>
<dbReference type="GO" id="GO:0005634">
    <property type="term" value="C:nucleus"/>
    <property type="evidence" value="ECO:0007669"/>
    <property type="project" value="UniProtKB-SubCell"/>
</dbReference>
<evidence type="ECO:0000256" key="5">
    <source>
        <dbReference type="ARBA" id="ARBA00022670"/>
    </source>
</evidence>
<keyword evidence="4" id="KW-0158">Chromosome</keyword>
<dbReference type="Pfam" id="PF10263">
    <property type="entry name" value="SprT-like"/>
    <property type="match status" value="1"/>
</dbReference>
<keyword evidence="12 16" id="KW-0234">DNA repair</keyword>
<evidence type="ECO:0000256" key="15">
    <source>
        <dbReference type="ARBA" id="ARBA00030396"/>
    </source>
</evidence>
<evidence type="ECO:0000256" key="3">
    <source>
        <dbReference type="ARBA" id="ARBA00010724"/>
    </source>
</evidence>
<feature type="region of interest" description="Disordered" evidence="17">
    <location>
        <begin position="390"/>
        <end position="478"/>
    </location>
</feature>
<accession>A0A6F9DU50</accession>
<evidence type="ECO:0000256" key="2">
    <source>
        <dbReference type="ARBA" id="ARBA00004286"/>
    </source>
</evidence>
<keyword evidence="9" id="KW-0378">Hydrolase</keyword>
<dbReference type="GO" id="GO:0008270">
    <property type="term" value="F:zinc ion binding"/>
    <property type="evidence" value="ECO:0007669"/>
    <property type="project" value="UniProtKB-KW"/>
</dbReference>
<evidence type="ECO:0000256" key="4">
    <source>
        <dbReference type="ARBA" id="ARBA00022454"/>
    </source>
</evidence>
<dbReference type="InterPro" id="IPR006640">
    <property type="entry name" value="SprT-like_domain"/>
</dbReference>
<feature type="domain" description="UBZ4-type" evidence="18">
    <location>
        <begin position="538"/>
        <end position="565"/>
    </location>
</feature>
<dbReference type="SMART" id="SM00731">
    <property type="entry name" value="SprT"/>
    <property type="match status" value="1"/>
</dbReference>
<evidence type="ECO:0000256" key="17">
    <source>
        <dbReference type="SAM" id="MobiDB-lite"/>
    </source>
</evidence>
<comment type="similarity">
    <text evidence="3">Belongs to the Spartan family.</text>
</comment>
<evidence type="ECO:0000256" key="14">
    <source>
        <dbReference type="ARBA" id="ARBA00023885"/>
    </source>
</evidence>
<dbReference type="GO" id="GO:0031593">
    <property type="term" value="F:polyubiquitin modification-dependent protein binding"/>
    <property type="evidence" value="ECO:0007669"/>
    <property type="project" value="TreeGrafter"/>
</dbReference>
<evidence type="ECO:0000256" key="8">
    <source>
        <dbReference type="ARBA" id="ARBA00022771"/>
    </source>
</evidence>
<dbReference type="InterPro" id="IPR006642">
    <property type="entry name" value="Rad18_UBZ4"/>
</dbReference>
<organism evidence="19">
    <name type="scientific">Phallusia mammillata</name>
    <dbReference type="NCBI Taxonomy" id="59560"/>
    <lineage>
        <taxon>Eukaryota</taxon>
        <taxon>Metazoa</taxon>
        <taxon>Chordata</taxon>
        <taxon>Tunicata</taxon>
        <taxon>Ascidiacea</taxon>
        <taxon>Phlebobranchia</taxon>
        <taxon>Ascidiidae</taxon>
        <taxon>Phallusia</taxon>
    </lineage>
</organism>
<dbReference type="Gene3D" id="3.30.160.60">
    <property type="entry name" value="Classic Zinc Finger"/>
    <property type="match status" value="1"/>
</dbReference>
<evidence type="ECO:0000256" key="9">
    <source>
        <dbReference type="ARBA" id="ARBA00022801"/>
    </source>
</evidence>
<reference evidence="19" key="1">
    <citation type="submission" date="2020-04" db="EMBL/GenBank/DDBJ databases">
        <authorList>
            <person name="Neveu A P."/>
        </authorList>
    </citation>
    <scope>NUCLEOTIDE SEQUENCE</scope>
    <source>
        <tissue evidence="19">Whole embryo</tissue>
    </source>
</reference>
<dbReference type="PANTHER" id="PTHR21220">
    <property type="entry name" value="DNA-DEPENDENT METALLOPROTEASE SPRTN"/>
    <property type="match status" value="1"/>
</dbReference>